<keyword evidence="5" id="KW-0547">Nucleotide-binding</keyword>
<keyword evidence="4 11" id="KW-0812">Transmembrane</keyword>
<feature type="domain" description="PAC" evidence="13">
    <location>
        <begin position="279"/>
        <end position="331"/>
    </location>
</feature>
<sequence>MNSPLGVTRQRFILFATLLYSVFALAWIFLSDQLLSMFTDVDSMIWLSTAKGVFFVAATATLFYFAMCAVPPAKSAQASSLLNLLNHSNHRQRHSPWLVYGLTLALTIGMFTLHQLIAIGIHAKPMLILFIFPVVLSAMLGGFWPGLLSTSLATIAVYFFSFVPIYGLTTPDSKELFQWLFFIVNGLAVSILSELLQRSVMKDEHHRRLLDAIISGTSDAVYVKDLQGRYLIVNQAISHYLERPIEDILGASDGDLFDEGSCQFILAKDQEITTTGLRQTHEASLVTISGKRLIFLTTKGPLFDEKGEVCGVYGISHEISAIKQIEADLRVVLQEAGDAIWISNASQRFLFANPVACKLTGHALEQLRQMHIADVLAHEEKAQLDGHLEQLSGDNFIRRDWRLLHQNGEIVDVEIITKKLPDGRYMAFGRDLSEVHRAQKALQEREKQLARVLEGTDQGYWDWNLQTDQFELSARCETMLGYTAGELVKTPEYWSNYVHPLDYPKALDSIKRHLAGLSPSHQMELRCLTKTGEWRWILTRGRVVEWDSEGQALRMSGTHTDISERKQFEHAQRDASTVFTSSYEGIMVVDINGLISKVNPAFMRITGFREDEVLGQSPKILSSGHHSDDFYQHLWKDLIKNDFWRGEIWNRRKTGEEFIELLSISTVRDEFGTVLHYIGVFSDISQLKAHEAELDKIANYDTLTGLPNRRLLSDRLNQALIRAQRDRSLLAVCFLDLDGFKAVNDEHGHHVGDQLLIGVTEHMRTVLRSNDTLARLGGDEFVILLSDIKSSFESNQVLDRILMAVSRPVRLDALALQVSASIGVSLFPDDNVDADSLMRHADQAMYIAKNAGKNRYHLFDPEGDRKAQFHRSYLELLTQALTNHEFVLYYQPKVDLRDGHIIGAEALIRWAHPERGILPPSEFLSYIHGSQLDQKLGEWVIRQALTQGEIWHRQGLLLSISVNISADHLVQQDFSEHLAFALSQHPDMPPQCFELEVLETAAIADIEQAVTILQTCRQLGVHFSLDDFGTGYSSLTYLRKLPIDTLKIDQSFVRDMLQDNDDLGIVEGVIRLAKAFRREVIAEGVETLAHGAALLDLGCHLAQGYGIARPMPADEFEIWAQKWYAERLWLHLKNIGPAPTSLKIE</sequence>
<dbReference type="SMART" id="SM00091">
    <property type="entry name" value="PAS"/>
    <property type="match status" value="4"/>
</dbReference>
<dbReference type="InterPro" id="IPR000014">
    <property type="entry name" value="PAS"/>
</dbReference>
<dbReference type="InterPro" id="IPR052155">
    <property type="entry name" value="Biofilm_reg_signaling"/>
</dbReference>
<evidence type="ECO:0000256" key="4">
    <source>
        <dbReference type="ARBA" id="ARBA00022692"/>
    </source>
</evidence>
<evidence type="ECO:0000259" key="14">
    <source>
        <dbReference type="PROSITE" id="PS50883"/>
    </source>
</evidence>
<dbReference type="Gene3D" id="3.20.20.450">
    <property type="entry name" value="EAL domain"/>
    <property type="match status" value="1"/>
</dbReference>
<protein>
    <submittedName>
        <fullName evidence="16">EAL domain-containing protein</fullName>
    </submittedName>
</protein>
<dbReference type="EMBL" id="JACOFW010000002">
    <property type="protein sequence ID" value="MBC3806221.1"/>
    <property type="molecule type" value="Genomic_DNA"/>
</dbReference>
<keyword evidence="10 11" id="KW-0472">Membrane</keyword>
<gene>
    <name evidence="16" type="ORF">H8K52_02530</name>
</gene>
<dbReference type="InterPro" id="IPR001610">
    <property type="entry name" value="PAC"/>
</dbReference>
<evidence type="ECO:0000256" key="7">
    <source>
        <dbReference type="ARBA" id="ARBA00022840"/>
    </source>
</evidence>
<dbReference type="Proteomes" id="UP000648257">
    <property type="component" value="Unassembled WGS sequence"/>
</dbReference>
<dbReference type="InterPro" id="IPR013656">
    <property type="entry name" value="PAS_4"/>
</dbReference>
<dbReference type="InterPro" id="IPR043128">
    <property type="entry name" value="Rev_trsase/Diguanyl_cyclase"/>
</dbReference>
<reference evidence="16 17" key="1">
    <citation type="submission" date="2020-08" db="EMBL/GenBank/DDBJ databases">
        <title>Novel species isolated from subtropical streams in China.</title>
        <authorList>
            <person name="Lu H."/>
        </authorList>
    </citation>
    <scope>NUCLEOTIDE SEQUENCE [LARGE SCALE GENOMIC DNA]</scope>
    <source>
        <strain evidence="16 17">KACC 16656</strain>
    </source>
</reference>
<evidence type="ECO:0000256" key="11">
    <source>
        <dbReference type="SAM" id="Phobius"/>
    </source>
</evidence>
<dbReference type="InterPro" id="IPR038318">
    <property type="entry name" value="KdpD_sf"/>
</dbReference>
<dbReference type="PANTHER" id="PTHR44757">
    <property type="entry name" value="DIGUANYLATE CYCLASE DGCP"/>
    <property type="match status" value="1"/>
</dbReference>
<name>A0ABR6X1F1_9BURK</name>
<dbReference type="InterPro" id="IPR013767">
    <property type="entry name" value="PAS_fold"/>
</dbReference>
<dbReference type="PANTHER" id="PTHR44757:SF2">
    <property type="entry name" value="BIOFILM ARCHITECTURE MAINTENANCE PROTEIN MBAA"/>
    <property type="match status" value="1"/>
</dbReference>
<keyword evidence="8 11" id="KW-1133">Transmembrane helix</keyword>
<dbReference type="SMART" id="SM00267">
    <property type="entry name" value="GGDEF"/>
    <property type="match status" value="1"/>
</dbReference>
<evidence type="ECO:0000256" key="2">
    <source>
        <dbReference type="ARBA" id="ARBA00022553"/>
    </source>
</evidence>
<dbReference type="Gene3D" id="1.20.120.620">
    <property type="entry name" value="Backbone structure of the membrane domain of e. Coli histidine kinase receptor kdpd"/>
    <property type="match status" value="1"/>
</dbReference>
<dbReference type="SUPFAM" id="SSF55785">
    <property type="entry name" value="PYP-like sensor domain (PAS domain)"/>
    <property type="match status" value="4"/>
</dbReference>
<dbReference type="SUPFAM" id="SSF141868">
    <property type="entry name" value="EAL domain-like"/>
    <property type="match status" value="1"/>
</dbReference>
<accession>A0ABR6X1F1</accession>
<dbReference type="Gene3D" id="3.30.70.270">
    <property type="match status" value="1"/>
</dbReference>
<evidence type="ECO:0000256" key="6">
    <source>
        <dbReference type="ARBA" id="ARBA00022777"/>
    </source>
</evidence>
<feature type="domain" description="GGDEF" evidence="15">
    <location>
        <begin position="728"/>
        <end position="861"/>
    </location>
</feature>
<feature type="domain" description="PAS" evidence="12">
    <location>
        <begin position="325"/>
        <end position="395"/>
    </location>
</feature>
<dbReference type="PROSITE" id="PS50883">
    <property type="entry name" value="EAL"/>
    <property type="match status" value="1"/>
</dbReference>
<dbReference type="Pfam" id="PF13493">
    <property type="entry name" value="DUF4118"/>
    <property type="match status" value="1"/>
</dbReference>
<dbReference type="InterPro" id="IPR035919">
    <property type="entry name" value="EAL_sf"/>
</dbReference>
<evidence type="ECO:0000256" key="10">
    <source>
        <dbReference type="ARBA" id="ARBA00023136"/>
    </source>
</evidence>
<evidence type="ECO:0000259" key="13">
    <source>
        <dbReference type="PROSITE" id="PS50113"/>
    </source>
</evidence>
<organism evidence="16 17">
    <name type="scientific">Undibacterium seohonense</name>
    <dbReference type="NCBI Taxonomy" id="1344950"/>
    <lineage>
        <taxon>Bacteria</taxon>
        <taxon>Pseudomonadati</taxon>
        <taxon>Pseudomonadota</taxon>
        <taxon>Betaproteobacteria</taxon>
        <taxon>Burkholderiales</taxon>
        <taxon>Oxalobacteraceae</taxon>
        <taxon>Undibacterium</taxon>
    </lineage>
</organism>
<dbReference type="PROSITE" id="PS50887">
    <property type="entry name" value="GGDEF"/>
    <property type="match status" value="1"/>
</dbReference>
<feature type="domain" description="PAC" evidence="13">
    <location>
        <begin position="521"/>
        <end position="574"/>
    </location>
</feature>
<dbReference type="PROSITE" id="PS50112">
    <property type="entry name" value="PAS"/>
    <property type="match status" value="4"/>
</dbReference>
<feature type="transmembrane region" description="Helical" evidence="11">
    <location>
        <begin position="97"/>
        <end position="121"/>
    </location>
</feature>
<dbReference type="NCBIfam" id="TIGR00229">
    <property type="entry name" value="sensory_box"/>
    <property type="match status" value="3"/>
</dbReference>
<dbReference type="Gene3D" id="3.30.450.20">
    <property type="entry name" value="PAS domain"/>
    <property type="match status" value="4"/>
</dbReference>
<dbReference type="CDD" id="cd01948">
    <property type="entry name" value="EAL"/>
    <property type="match status" value="1"/>
</dbReference>
<dbReference type="InterPro" id="IPR029787">
    <property type="entry name" value="Nucleotide_cyclase"/>
</dbReference>
<dbReference type="InterPro" id="IPR013655">
    <property type="entry name" value="PAS_fold_3"/>
</dbReference>
<dbReference type="PROSITE" id="PS50113">
    <property type="entry name" value="PAC"/>
    <property type="match status" value="3"/>
</dbReference>
<evidence type="ECO:0000256" key="1">
    <source>
        <dbReference type="ARBA" id="ARBA00004141"/>
    </source>
</evidence>
<dbReference type="InterPro" id="IPR000160">
    <property type="entry name" value="GGDEF_dom"/>
</dbReference>
<dbReference type="InterPro" id="IPR025201">
    <property type="entry name" value="KdpD_TM"/>
</dbReference>
<evidence type="ECO:0000259" key="15">
    <source>
        <dbReference type="PROSITE" id="PS50887"/>
    </source>
</evidence>
<dbReference type="Pfam" id="PF13426">
    <property type="entry name" value="PAS_9"/>
    <property type="match status" value="1"/>
</dbReference>
<feature type="domain" description="PAS" evidence="12">
    <location>
        <begin position="445"/>
        <end position="517"/>
    </location>
</feature>
<dbReference type="SMART" id="SM00086">
    <property type="entry name" value="PAC"/>
    <property type="match status" value="3"/>
</dbReference>
<evidence type="ECO:0000256" key="8">
    <source>
        <dbReference type="ARBA" id="ARBA00022989"/>
    </source>
</evidence>
<keyword evidence="6" id="KW-0418">Kinase</keyword>
<evidence type="ECO:0000256" key="9">
    <source>
        <dbReference type="ARBA" id="ARBA00023012"/>
    </source>
</evidence>
<dbReference type="SMART" id="SM00052">
    <property type="entry name" value="EAL"/>
    <property type="match status" value="1"/>
</dbReference>
<evidence type="ECO:0000259" key="12">
    <source>
        <dbReference type="PROSITE" id="PS50112"/>
    </source>
</evidence>
<comment type="caution">
    <text evidence="16">The sequence shown here is derived from an EMBL/GenBank/DDBJ whole genome shotgun (WGS) entry which is preliminary data.</text>
</comment>
<dbReference type="RefSeq" id="WP_186921124.1">
    <property type="nucleotide sequence ID" value="NZ_JACOFW010000002.1"/>
</dbReference>
<keyword evidence="17" id="KW-1185">Reference proteome</keyword>
<dbReference type="InterPro" id="IPR035965">
    <property type="entry name" value="PAS-like_dom_sf"/>
</dbReference>
<dbReference type="InterPro" id="IPR001633">
    <property type="entry name" value="EAL_dom"/>
</dbReference>
<feature type="transmembrane region" description="Helical" evidence="11">
    <location>
        <begin position="151"/>
        <end position="170"/>
    </location>
</feature>
<keyword evidence="7" id="KW-0067">ATP-binding</keyword>
<dbReference type="CDD" id="cd01949">
    <property type="entry name" value="GGDEF"/>
    <property type="match status" value="1"/>
</dbReference>
<feature type="transmembrane region" description="Helical" evidence="11">
    <location>
        <begin position="50"/>
        <end position="70"/>
    </location>
</feature>
<dbReference type="NCBIfam" id="TIGR00254">
    <property type="entry name" value="GGDEF"/>
    <property type="match status" value="1"/>
</dbReference>
<feature type="domain" description="PAS" evidence="12">
    <location>
        <begin position="206"/>
        <end position="250"/>
    </location>
</feature>
<dbReference type="Pfam" id="PF00990">
    <property type="entry name" value="GGDEF"/>
    <property type="match status" value="1"/>
</dbReference>
<feature type="transmembrane region" description="Helical" evidence="11">
    <location>
        <begin position="176"/>
        <end position="196"/>
    </location>
</feature>
<dbReference type="SUPFAM" id="SSF55073">
    <property type="entry name" value="Nucleotide cyclase"/>
    <property type="match status" value="1"/>
</dbReference>
<proteinExistence type="predicted"/>
<evidence type="ECO:0000256" key="3">
    <source>
        <dbReference type="ARBA" id="ARBA00022679"/>
    </source>
</evidence>
<evidence type="ECO:0000256" key="5">
    <source>
        <dbReference type="ARBA" id="ARBA00022741"/>
    </source>
</evidence>
<dbReference type="CDD" id="cd00130">
    <property type="entry name" value="PAS"/>
    <property type="match status" value="4"/>
</dbReference>
<dbReference type="Pfam" id="PF00989">
    <property type="entry name" value="PAS"/>
    <property type="match status" value="1"/>
</dbReference>
<dbReference type="InterPro" id="IPR000700">
    <property type="entry name" value="PAS-assoc_C"/>
</dbReference>
<dbReference type="Pfam" id="PF08448">
    <property type="entry name" value="PAS_4"/>
    <property type="match status" value="1"/>
</dbReference>
<comment type="subcellular location">
    <subcellularLocation>
        <location evidence="1">Membrane</location>
        <topology evidence="1">Multi-pass membrane protein</topology>
    </subcellularLocation>
</comment>
<feature type="domain" description="PAS" evidence="12">
    <location>
        <begin position="571"/>
        <end position="617"/>
    </location>
</feature>
<feature type="transmembrane region" description="Helical" evidence="11">
    <location>
        <begin position="12"/>
        <end position="30"/>
    </location>
</feature>
<feature type="domain" description="PAC" evidence="13">
    <location>
        <begin position="644"/>
        <end position="696"/>
    </location>
</feature>
<keyword evidence="9" id="KW-0902">Two-component regulatory system</keyword>
<evidence type="ECO:0000313" key="17">
    <source>
        <dbReference type="Proteomes" id="UP000648257"/>
    </source>
</evidence>
<feature type="domain" description="EAL" evidence="14">
    <location>
        <begin position="870"/>
        <end position="1124"/>
    </location>
</feature>
<keyword evidence="2" id="KW-0597">Phosphoprotein</keyword>
<dbReference type="Pfam" id="PF00563">
    <property type="entry name" value="EAL"/>
    <property type="match status" value="1"/>
</dbReference>
<keyword evidence="3" id="KW-0808">Transferase</keyword>
<dbReference type="Pfam" id="PF08447">
    <property type="entry name" value="PAS_3"/>
    <property type="match status" value="1"/>
</dbReference>
<evidence type="ECO:0000313" key="16">
    <source>
        <dbReference type="EMBL" id="MBC3806221.1"/>
    </source>
</evidence>